<accession>A0A4S2FQA1</accession>
<evidence type="ECO:0000313" key="2">
    <source>
        <dbReference type="EMBL" id="TGY71283.1"/>
    </source>
</evidence>
<dbReference type="AlphaFoldDB" id="A0A4S2FQA1"/>
<feature type="compositionally biased region" description="Polar residues" evidence="1">
    <location>
        <begin position="47"/>
        <end position="58"/>
    </location>
</feature>
<organism evidence="2 3">
    <name type="scientific">Muribaculum intestinale</name>
    <dbReference type="NCBI Taxonomy" id="1796646"/>
    <lineage>
        <taxon>Bacteria</taxon>
        <taxon>Pseudomonadati</taxon>
        <taxon>Bacteroidota</taxon>
        <taxon>Bacteroidia</taxon>
        <taxon>Bacteroidales</taxon>
        <taxon>Muribaculaceae</taxon>
        <taxon>Muribaculum</taxon>
    </lineage>
</organism>
<evidence type="ECO:0000313" key="3">
    <source>
        <dbReference type="Proteomes" id="UP000306630"/>
    </source>
</evidence>
<comment type="caution">
    <text evidence="2">The sequence shown here is derived from an EMBL/GenBank/DDBJ whole genome shotgun (WGS) entry which is preliminary data.</text>
</comment>
<name>A0A4S2FQA1_9BACT</name>
<evidence type="ECO:0000256" key="1">
    <source>
        <dbReference type="SAM" id="MobiDB-lite"/>
    </source>
</evidence>
<protein>
    <submittedName>
        <fullName evidence="2">Uncharacterized protein</fullName>
    </submittedName>
</protein>
<gene>
    <name evidence="2" type="ORF">E5333_11620</name>
</gene>
<proteinExistence type="predicted"/>
<dbReference type="RefSeq" id="WP_135993651.1">
    <property type="nucleotide sequence ID" value="NZ_SRYD01000051.1"/>
</dbReference>
<feature type="region of interest" description="Disordered" evidence="1">
    <location>
        <begin position="25"/>
        <end position="58"/>
    </location>
</feature>
<dbReference type="EMBL" id="SRYD01000051">
    <property type="protein sequence ID" value="TGY71283.1"/>
    <property type="molecule type" value="Genomic_DNA"/>
</dbReference>
<sequence length="79" mass="8519">MARNNGTHSRRAIFHVAPGGSVPTLENSPAGLLRASTPSKLMPIDDGNSSAHADTPTTPMTPRFRLWLHFNVIRVVGCL</sequence>
<reference evidence="2 3" key="1">
    <citation type="submission" date="2019-04" db="EMBL/GenBank/DDBJ databases">
        <title>Microbes associate with the intestines of laboratory mice.</title>
        <authorList>
            <person name="Navarre W."/>
            <person name="Wong E."/>
            <person name="Huang K."/>
            <person name="Tropini C."/>
            <person name="Ng K."/>
            <person name="Yu B."/>
        </authorList>
    </citation>
    <scope>NUCLEOTIDE SEQUENCE [LARGE SCALE GENOMIC DNA]</scope>
    <source>
        <strain evidence="2 3">NM06_A21</strain>
    </source>
</reference>
<dbReference type="Proteomes" id="UP000306630">
    <property type="component" value="Unassembled WGS sequence"/>
</dbReference>